<protein>
    <submittedName>
        <fullName evidence="2">Uncharacterized protein</fullName>
    </submittedName>
</protein>
<evidence type="ECO:0000313" key="2">
    <source>
        <dbReference type="EMBL" id="MBX66265.1"/>
    </source>
</evidence>
<dbReference type="AlphaFoldDB" id="A0A2P2QH96"/>
<dbReference type="EMBL" id="GGEC01085781">
    <property type="protein sequence ID" value="MBX66265.1"/>
    <property type="molecule type" value="Transcribed_RNA"/>
</dbReference>
<proteinExistence type="predicted"/>
<evidence type="ECO:0000256" key="1">
    <source>
        <dbReference type="SAM" id="MobiDB-lite"/>
    </source>
</evidence>
<name>A0A2P2QH96_RHIMU</name>
<accession>A0A2P2QH96</accession>
<reference evidence="2" key="1">
    <citation type="submission" date="2018-02" db="EMBL/GenBank/DDBJ databases">
        <title>Rhizophora mucronata_Transcriptome.</title>
        <authorList>
            <person name="Meera S.P."/>
            <person name="Sreeshan A."/>
            <person name="Augustine A."/>
        </authorList>
    </citation>
    <scope>NUCLEOTIDE SEQUENCE</scope>
    <source>
        <tissue evidence="2">Leaf</tissue>
    </source>
</reference>
<organism evidence="2">
    <name type="scientific">Rhizophora mucronata</name>
    <name type="common">Asiatic mangrove</name>
    <dbReference type="NCBI Taxonomy" id="61149"/>
    <lineage>
        <taxon>Eukaryota</taxon>
        <taxon>Viridiplantae</taxon>
        <taxon>Streptophyta</taxon>
        <taxon>Embryophyta</taxon>
        <taxon>Tracheophyta</taxon>
        <taxon>Spermatophyta</taxon>
        <taxon>Magnoliopsida</taxon>
        <taxon>eudicotyledons</taxon>
        <taxon>Gunneridae</taxon>
        <taxon>Pentapetalae</taxon>
        <taxon>rosids</taxon>
        <taxon>fabids</taxon>
        <taxon>Malpighiales</taxon>
        <taxon>Rhizophoraceae</taxon>
        <taxon>Rhizophora</taxon>
    </lineage>
</organism>
<sequence>MESPRENYENVNEEMGKAEKSAK</sequence>
<feature type="region of interest" description="Disordered" evidence="1">
    <location>
        <begin position="1"/>
        <end position="23"/>
    </location>
</feature>